<reference evidence="3 4" key="1">
    <citation type="submission" date="2013-05" db="EMBL/GenBank/DDBJ databases">
        <title>Drechslerella stenobrocha genome reveals carnivorous origination and mechanical trapping mechanism of predatory fungi.</title>
        <authorList>
            <person name="Liu X."/>
            <person name="Zhang W."/>
            <person name="Liu K."/>
        </authorList>
    </citation>
    <scope>NUCLEOTIDE SEQUENCE [LARGE SCALE GENOMIC DNA]</scope>
    <source>
        <strain evidence="3 4">248</strain>
    </source>
</reference>
<feature type="compositionally biased region" description="Low complexity" evidence="1">
    <location>
        <begin position="64"/>
        <end position="83"/>
    </location>
</feature>
<evidence type="ECO:0000313" key="4">
    <source>
        <dbReference type="Proteomes" id="UP000024837"/>
    </source>
</evidence>
<dbReference type="InterPro" id="IPR009060">
    <property type="entry name" value="UBA-like_sf"/>
</dbReference>
<dbReference type="Pfam" id="PF13899">
    <property type="entry name" value="Thioredoxin_7"/>
    <property type="match status" value="1"/>
</dbReference>
<dbReference type="InterPro" id="IPR006577">
    <property type="entry name" value="UAS"/>
</dbReference>
<evidence type="ECO:0000259" key="2">
    <source>
        <dbReference type="PROSITE" id="PS50033"/>
    </source>
</evidence>
<accession>W7I0W4</accession>
<dbReference type="SUPFAM" id="SSF46934">
    <property type="entry name" value="UBA-like"/>
    <property type="match status" value="1"/>
</dbReference>
<feature type="region of interest" description="Disordered" evidence="1">
    <location>
        <begin position="115"/>
        <end position="135"/>
    </location>
</feature>
<feature type="compositionally biased region" description="Gly residues" evidence="1">
    <location>
        <begin position="216"/>
        <end position="225"/>
    </location>
</feature>
<dbReference type="CDD" id="cd02958">
    <property type="entry name" value="UAS"/>
    <property type="match status" value="1"/>
</dbReference>
<dbReference type="Pfam" id="PF00789">
    <property type="entry name" value="UBX"/>
    <property type="match status" value="1"/>
</dbReference>
<dbReference type="PROSITE" id="PS50033">
    <property type="entry name" value="UBX"/>
    <property type="match status" value="1"/>
</dbReference>
<organism evidence="3 4">
    <name type="scientific">Drechslerella stenobrocha 248</name>
    <dbReference type="NCBI Taxonomy" id="1043628"/>
    <lineage>
        <taxon>Eukaryota</taxon>
        <taxon>Fungi</taxon>
        <taxon>Dikarya</taxon>
        <taxon>Ascomycota</taxon>
        <taxon>Pezizomycotina</taxon>
        <taxon>Orbiliomycetes</taxon>
        <taxon>Orbiliales</taxon>
        <taxon>Orbiliaceae</taxon>
        <taxon>Drechslerella</taxon>
    </lineage>
</organism>
<dbReference type="CDD" id="cd01767">
    <property type="entry name" value="UBX"/>
    <property type="match status" value="1"/>
</dbReference>
<dbReference type="Gene3D" id="3.40.30.10">
    <property type="entry name" value="Glutaredoxin"/>
    <property type="match status" value="1"/>
</dbReference>
<dbReference type="SMART" id="SM00594">
    <property type="entry name" value="UAS"/>
    <property type="match status" value="1"/>
</dbReference>
<dbReference type="InterPro" id="IPR001012">
    <property type="entry name" value="UBX_dom"/>
</dbReference>
<dbReference type="InterPro" id="IPR036249">
    <property type="entry name" value="Thioredoxin-like_sf"/>
</dbReference>
<dbReference type="InterPro" id="IPR029071">
    <property type="entry name" value="Ubiquitin-like_domsf"/>
</dbReference>
<dbReference type="AlphaFoldDB" id="W7I0W4"/>
<feature type="compositionally biased region" description="Gly residues" evidence="1">
    <location>
        <begin position="441"/>
        <end position="452"/>
    </location>
</feature>
<dbReference type="Pfam" id="PF14555">
    <property type="entry name" value="UBA_4"/>
    <property type="match status" value="1"/>
</dbReference>
<feature type="region of interest" description="Disordered" evidence="1">
    <location>
        <begin position="64"/>
        <end position="102"/>
    </location>
</feature>
<dbReference type="PANTHER" id="PTHR23322:SF6">
    <property type="entry name" value="UBX DOMAIN-CONTAINING PROTEIN 7"/>
    <property type="match status" value="1"/>
</dbReference>
<dbReference type="HOGENOM" id="CLU_021255_2_0_1"/>
<evidence type="ECO:0000256" key="1">
    <source>
        <dbReference type="SAM" id="MobiDB-lite"/>
    </source>
</evidence>
<dbReference type="GO" id="GO:0005634">
    <property type="term" value="C:nucleus"/>
    <property type="evidence" value="ECO:0007669"/>
    <property type="project" value="TreeGrafter"/>
</dbReference>
<dbReference type="PANTHER" id="PTHR23322">
    <property type="entry name" value="FAS-ASSOCIATED PROTEIN"/>
    <property type="match status" value="1"/>
</dbReference>
<gene>
    <name evidence="3" type="ORF">DRE_04525</name>
</gene>
<protein>
    <recommendedName>
        <fullName evidence="2">UBX domain-containing protein</fullName>
    </recommendedName>
</protein>
<dbReference type="OrthoDB" id="270602at2759"/>
<name>W7I0W4_9PEZI</name>
<dbReference type="GO" id="GO:0043161">
    <property type="term" value="P:proteasome-mediated ubiquitin-dependent protein catabolic process"/>
    <property type="evidence" value="ECO:0007669"/>
    <property type="project" value="TreeGrafter"/>
</dbReference>
<dbReference type="Proteomes" id="UP000024837">
    <property type="component" value="Unassembled WGS sequence"/>
</dbReference>
<feature type="domain" description="UBX" evidence="2">
    <location>
        <begin position="530"/>
        <end position="616"/>
    </location>
</feature>
<dbReference type="SUPFAM" id="SSF52833">
    <property type="entry name" value="Thioredoxin-like"/>
    <property type="match status" value="1"/>
</dbReference>
<dbReference type="SUPFAM" id="SSF54236">
    <property type="entry name" value="Ubiquitin-like"/>
    <property type="match status" value="1"/>
</dbReference>
<dbReference type="GO" id="GO:0043130">
    <property type="term" value="F:ubiquitin binding"/>
    <property type="evidence" value="ECO:0007669"/>
    <property type="project" value="TreeGrafter"/>
</dbReference>
<dbReference type="InterPro" id="IPR050730">
    <property type="entry name" value="UBX_domain-protein"/>
</dbReference>
<dbReference type="SMART" id="SM00166">
    <property type="entry name" value="UBX"/>
    <property type="match status" value="1"/>
</dbReference>
<proteinExistence type="predicted"/>
<dbReference type="CDD" id="cd14273">
    <property type="entry name" value="UBA_TAP-C_like"/>
    <property type="match status" value="1"/>
</dbReference>
<dbReference type="Gene3D" id="3.10.20.90">
    <property type="entry name" value="Phosphatidylinositol 3-kinase Catalytic Subunit, Chain A, domain 1"/>
    <property type="match status" value="1"/>
</dbReference>
<dbReference type="EMBL" id="KI966420">
    <property type="protein sequence ID" value="EWC46147.1"/>
    <property type="molecule type" value="Genomic_DNA"/>
</dbReference>
<sequence>MDDVREERLTQFTGITGSSVPKAEQYLSLTDWNLEQAIELFYSGVDLGPAVASSSTAAATATTDSTTASTSAQSTAPATAAPSRSHHHGRSSSDAISLDDDDDDADLHAALARAAAPGGGGAGASSGAGAVGAGAGAAAGGASVDIYEDDEAMARRLQEEMYAETGGNSSRWGGGGADDEFGDGIRAPMARTTETLVGPDDDYIRRMVDARNRPRAGGGSRGGQARGPVGIFNQREPDDPLAFGDSPDPVVAHRRMLAQATNGASDVSSRASRLAELYTPPFDLMTRADFSSARDIGKEQLKWLMVNVQDAQVFDSQVLNRDVWKDPAIKATIFENFVFLQYATDSQDGQYYINLYLGSRYPPPDFPHIGIVDPRTGELLKSWTRVPDKNEFLMQLHEFLERYSLDPTIKMPVQQKPKERARGVEHMTEDEMMQYALQQSLGGGGGAGGGGSVPEEEGAANDPDMLTKAAGKRRAAAPAEDEDLIDLDEQEEKTPAKGAGVGAGVGASVEPVSVFASIAGNKHHSEPPAGAAGVTRVQFRLSDGTRVVRRFELGDKVQRIFEYVKADLLPEQGQKAGDEELAEKEFELKSLGKNLIDILDMTIEEAGLKMATIMVDIDR</sequence>
<feature type="compositionally biased region" description="Gly residues" evidence="1">
    <location>
        <begin position="117"/>
        <end position="135"/>
    </location>
</feature>
<dbReference type="Gene3D" id="1.10.8.10">
    <property type="entry name" value="DNA helicase RuvA subunit, C-terminal domain"/>
    <property type="match status" value="1"/>
</dbReference>
<keyword evidence="4" id="KW-1185">Reference proteome</keyword>
<feature type="region of interest" description="Disordered" evidence="1">
    <location>
        <begin position="439"/>
        <end position="463"/>
    </location>
</feature>
<evidence type="ECO:0000313" key="3">
    <source>
        <dbReference type="EMBL" id="EWC46147.1"/>
    </source>
</evidence>
<feature type="region of interest" description="Disordered" evidence="1">
    <location>
        <begin position="212"/>
        <end position="240"/>
    </location>
</feature>